<sequence length="61" mass="6549">RSAKVYAQPWLRGMQSVRGHLPGIIATVGKREIKRFAPRLNQVPTGLVGSGGAADEKHRAG</sequence>
<reference evidence="1 2" key="1">
    <citation type="submission" date="2020-01" db="EMBL/GenBank/DDBJ databases">
        <title>Insect and environment-associated Actinomycetes.</title>
        <authorList>
            <person name="Currrie C."/>
            <person name="Chevrette M."/>
            <person name="Carlson C."/>
            <person name="Stubbendieck R."/>
            <person name="Wendt-Pienkowski E."/>
        </authorList>
    </citation>
    <scope>NUCLEOTIDE SEQUENCE [LARGE SCALE GENOMIC DNA]</scope>
    <source>
        <strain evidence="1 2">SID14438</strain>
    </source>
</reference>
<organism evidence="1 2">
    <name type="scientific">Streptomyces microflavus</name>
    <name type="common">Streptomyces lipmanii</name>
    <dbReference type="NCBI Taxonomy" id="1919"/>
    <lineage>
        <taxon>Bacteria</taxon>
        <taxon>Bacillati</taxon>
        <taxon>Actinomycetota</taxon>
        <taxon>Actinomycetes</taxon>
        <taxon>Kitasatosporales</taxon>
        <taxon>Streptomycetaceae</taxon>
        <taxon>Streptomyces</taxon>
    </lineage>
</organism>
<gene>
    <name evidence="1" type="ORF">G3I39_27150</name>
</gene>
<protein>
    <submittedName>
        <fullName evidence="1">Short-chain dehydrogenase</fullName>
    </submittedName>
</protein>
<comment type="caution">
    <text evidence="1">The sequence shown here is derived from an EMBL/GenBank/DDBJ whole genome shotgun (WGS) entry which is preliminary data.</text>
</comment>
<evidence type="ECO:0000313" key="1">
    <source>
        <dbReference type="EMBL" id="NEB70710.1"/>
    </source>
</evidence>
<name>A0A6N9VCU9_STRMI</name>
<dbReference type="Proteomes" id="UP000471648">
    <property type="component" value="Unassembled WGS sequence"/>
</dbReference>
<feature type="non-terminal residue" evidence="1">
    <location>
        <position position="1"/>
    </location>
</feature>
<dbReference type="AlphaFoldDB" id="A0A6N9VCU9"/>
<dbReference type="EMBL" id="JAAGME010001116">
    <property type="protein sequence ID" value="NEB70710.1"/>
    <property type="molecule type" value="Genomic_DNA"/>
</dbReference>
<proteinExistence type="predicted"/>
<accession>A0A6N9VCU9</accession>
<evidence type="ECO:0000313" key="2">
    <source>
        <dbReference type="Proteomes" id="UP000471648"/>
    </source>
</evidence>